<gene>
    <name evidence="3" type="ORF">THAPS_11045</name>
</gene>
<feature type="compositionally biased region" description="Basic and acidic residues" evidence="1">
    <location>
        <begin position="799"/>
        <end position="816"/>
    </location>
</feature>
<dbReference type="SUPFAM" id="SSF56112">
    <property type="entry name" value="Protein kinase-like (PK-like)"/>
    <property type="match status" value="1"/>
</dbReference>
<proteinExistence type="predicted"/>
<dbReference type="InterPro" id="IPR011009">
    <property type="entry name" value="Kinase-like_dom_sf"/>
</dbReference>
<feature type="compositionally biased region" description="Polar residues" evidence="1">
    <location>
        <begin position="753"/>
        <end position="765"/>
    </location>
</feature>
<dbReference type="eggNOG" id="KOG0192">
    <property type="taxonomic scope" value="Eukaryota"/>
</dbReference>
<dbReference type="RefSeq" id="XP_002295490.1">
    <property type="nucleotide sequence ID" value="XM_002295454.1"/>
</dbReference>
<name>B5YM89_THAPS</name>
<evidence type="ECO:0000313" key="4">
    <source>
        <dbReference type="Proteomes" id="UP000001449"/>
    </source>
</evidence>
<organism evidence="3 4">
    <name type="scientific">Thalassiosira pseudonana</name>
    <name type="common">Marine diatom</name>
    <name type="synonym">Cyclotella nana</name>
    <dbReference type="NCBI Taxonomy" id="35128"/>
    <lineage>
        <taxon>Eukaryota</taxon>
        <taxon>Sar</taxon>
        <taxon>Stramenopiles</taxon>
        <taxon>Ochrophyta</taxon>
        <taxon>Bacillariophyta</taxon>
        <taxon>Coscinodiscophyceae</taxon>
        <taxon>Thalassiosirophycidae</taxon>
        <taxon>Thalassiosirales</taxon>
        <taxon>Thalassiosiraceae</taxon>
        <taxon>Thalassiosira</taxon>
    </lineage>
</organism>
<dbReference type="PANTHER" id="PTHR23257:SF958">
    <property type="entry name" value="SERINE_THREONINE-PROTEIN KINASE WNK4"/>
    <property type="match status" value="1"/>
</dbReference>
<feature type="region of interest" description="Disordered" evidence="1">
    <location>
        <begin position="748"/>
        <end position="829"/>
    </location>
</feature>
<feature type="domain" description="Protein kinase" evidence="2">
    <location>
        <begin position="250"/>
        <end position="745"/>
    </location>
</feature>
<dbReference type="GO" id="GO:0004672">
    <property type="term" value="F:protein kinase activity"/>
    <property type="evidence" value="ECO:0000318"/>
    <property type="project" value="GO_Central"/>
</dbReference>
<sequence>MSQQYHQYPHTPSEFNFAKKTLKRLVEESTLFAPVSGRGGIVGRRGDDDVGDATCVVEEWFLPYDDTADDVGGGGDDDGMGGQLSRLNISNCGSASSDIIRRRNSGDGGGDGSGSYRRMHSEGYITTSYNSSGREQQQGNNSNDDGRRMKRRTTLDAVSFPCPSATLSTANNNWVILGGSNCDISSGNNNIISRKITGTSLDNASSASFTTASTYHSKRISNSNANKGVLSQNNNGLARTNVRQIHESLLNIGGLLGQGGFCEVRLTSLKKKQRQRRGSNSNINSKGGEGMGDETETEEYYAMKYLSPSKTALRASSAKSKSSSTTSNTINSDSNANNDNIKGKKQKPNKQFERGIADLAMEARFLSVLSHEYIIGLYFVSEGSLEENFNLGGRRERYHHQFGYFLLLDPLCETLSHRIDYTYIPLAISAPFPTLSRGGGKSTWLKRMLHIDHNYYQQQNRLNHSIGTVATASKSSSSNDIQDPRVQLAQRLHSVQCIASALQYLHEKRIIFRDIKPDNIGFHRRYHSRCHCGFSQRQQQQQRRNSNGNNHINNDEVKCTCYDDIPKLFDFGLAKELKPKYLKQHPDHDDGRDNNYYSTNSTFKLTSCTGSRRYMAPEVAFSLPYNQKVDVYSFGLVLYQVSALVTPFDGFGMVRHEKEVLSEGLRPDTKIPSTSSLKRLLAGAGSGCTDETGVVDDGVLAEKNKYCWTKKLRQIMEECWNGDMRLRPEMKDVVSRLEGCRRELMPMERERSVSASTRNATSTSCVVDDNKAEPKQSTNVASKPTAAQIAKKKKKKKMLHELLHQDNDDSYHRKETIATQELSSSLGSG</sequence>
<evidence type="ECO:0000313" key="3">
    <source>
        <dbReference type="EMBL" id="ACI64207.1"/>
    </source>
</evidence>
<dbReference type="GO" id="GO:0005524">
    <property type="term" value="F:ATP binding"/>
    <property type="evidence" value="ECO:0007669"/>
    <property type="project" value="InterPro"/>
</dbReference>
<dbReference type="InParanoid" id="B5YM89"/>
<dbReference type="PaxDb" id="35128-Thaps11045"/>
<dbReference type="Proteomes" id="UP000001449">
    <property type="component" value="Chromosome 18"/>
</dbReference>
<protein>
    <recommendedName>
        <fullName evidence="2">Protein kinase domain-containing protein</fullName>
    </recommendedName>
</protein>
<dbReference type="GO" id="GO:0007165">
    <property type="term" value="P:signal transduction"/>
    <property type="evidence" value="ECO:0000318"/>
    <property type="project" value="GO_Central"/>
</dbReference>
<dbReference type="AlphaFoldDB" id="B5YM89"/>
<dbReference type="SMART" id="SM00220">
    <property type="entry name" value="S_TKc"/>
    <property type="match status" value="1"/>
</dbReference>
<dbReference type="KEGG" id="tps:THAPS_11045"/>
<dbReference type="EMBL" id="CP001159">
    <property type="protein sequence ID" value="ACI64207.1"/>
    <property type="molecule type" value="Genomic_DNA"/>
</dbReference>
<feature type="region of interest" description="Disordered" evidence="1">
    <location>
        <begin position="315"/>
        <end position="349"/>
    </location>
</feature>
<feature type="compositionally biased region" description="Polar residues" evidence="1">
    <location>
        <begin position="124"/>
        <end position="143"/>
    </location>
</feature>
<feature type="compositionally biased region" description="Polar residues" evidence="1">
    <location>
        <begin position="85"/>
        <end position="97"/>
    </location>
</feature>
<dbReference type="STRING" id="35128.B5YM89"/>
<dbReference type="Pfam" id="PF00069">
    <property type="entry name" value="Pkinase"/>
    <property type="match status" value="1"/>
</dbReference>
<accession>B5YM89</accession>
<dbReference type="GO" id="GO:0005737">
    <property type="term" value="C:cytoplasm"/>
    <property type="evidence" value="ECO:0000318"/>
    <property type="project" value="GO_Central"/>
</dbReference>
<reference evidence="3 4" key="1">
    <citation type="journal article" date="2004" name="Science">
        <title>The genome of the diatom Thalassiosira pseudonana: ecology, evolution, and metabolism.</title>
        <authorList>
            <person name="Armbrust E.V."/>
            <person name="Berges J.A."/>
            <person name="Bowler C."/>
            <person name="Green B.R."/>
            <person name="Martinez D."/>
            <person name="Putnam N.H."/>
            <person name="Zhou S."/>
            <person name="Allen A.E."/>
            <person name="Apt K.E."/>
            <person name="Bechner M."/>
            <person name="Brzezinski M.A."/>
            <person name="Chaal B.K."/>
            <person name="Chiovitti A."/>
            <person name="Davis A.K."/>
            <person name="Demarest M.S."/>
            <person name="Detter J.C."/>
            <person name="Glavina T."/>
            <person name="Goodstein D."/>
            <person name="Hadi M.Z."/>
            <person name="Hellsten U."/>
            <person name="Hildebrand M."/>
            <person name="Jenkins B.D."/>
            <person name="Jurka J."/>
            <person name="Kapitonov V.V."/>
            <person name="Kroger N."/>
            <person name="Lau W.W."/>
            <person name="Lane T.W."/>
            <person name="Larimer F.W."/>
            <person name="Lippmeier J.C."/>
            <person name="Lucas S."/>
            <person name="Medina M."/>
            <person name="Montsant A."/>
            <person name="Obornik M."/>
            <person name="Parker M.S."/>
            <person name="Palenik B."/>
            <person name="Pazour G.J."/>
            <person name="Richardson P.M."/>
            <person name="Rynearson T.A."/>
            <person name="Saito M.A."/>
            <person name="Schwartz D.C."/>
            <person name="Thamatrakoln K."/>
            <person name="Valentin K."/>
            <person name="Vardi A."/>
            <person name="Wilkerson F.P."/>
            <person name="Rokhsar D.S."/>
        </authorList>
    </citation>
    <scope>NUCLEOTIDE SEQUENCE [LARGE SCALE GENOMIC DNA]</scope>
    <source>
        <strain evidence="3 4">CCMP1335</strain>
    </source>
</reference>
<keyword evidence="4" id="KW-1185">Reference proteome</keyword>
<feature type="compositionally biased region" description="Polar residues" evidence="1">
    <location>
        <begin position="817"/>
        <end position="829"/>
    </location>
</feature>
<evidence type="ECO:0000259" key="2">
    <source>
        <dbReference type="PROSITE" id="PS50011"/>
    </source>
</evidence>
<feature type="compositionally biased region" description="Low complexity" evidence="1">
    <location>
        <begin position="315"/>
        <end position="340"/>
    </location>
</feature>
<dbReference type="InterPro" id="IPR000719">
    <property type="entry name" value="Prot_kinase_dom"/>
</dbReference>
<dbReference type="PROSITE" id="PS50011">
    <property type="entry name" value="PROTEIN_KINASE_DOM"/>
    <property type="match status" value="1"/>
</dbReference>
<dbReference type="PANTHER" id="PTHR23257">
    <property type="entry name" value="SERINE-THREONINE PROTEIN KINASE"/>
    <property type="match status" value="1"/>
</dbReference>
<feature type="region of interest" description="Disordered" evidence="1">
    <location>
        <begin position="270"/>
        <end position="294"/>
    </location>
</feature>
<dbReference type="Gene3D" id="1.10.510.10">
    <property type="entry name" value="Transferase(Phosphotransferase) domain 1"/>
    <property type="match status" value="1"/>
</dbReference>
<dbReference type="InterPro" id="IPR050167">
    <property type="entry name" value="Ser_Thr_protein_kinase"/>
</dbReference>
<feature type="region of interest" description="Disordered" evidence="1">
    <location>
        <begin position="67"/>
        <end position="148"/>
    </location>
</feature>
<dbReference type="HOGENOM" id="CLU_342126_0_0_1"/>
<evidence type="ECO:0000256" key="1">
    <source>
        <dbReference type="SAM" id="MobiDB-lite"/>
    </source>
</evidence>
<reference evidence="3 4" key="2">
    <citation type="journal article" date="2008" name="Nature">
        <title>The Phaeodactylum genome reveals the evolutionary history of diatom genomes.</title>
        <authorList>
            <person name="Bowler C."/>
            <person name="Allen A.E."/>
            <person name="Badger J.H."/>
            <person name="Grimwood J."/>
            <person name="Jabbari K."/>
            <person name="Kuo A."/>
            <person name="Maheswari U."/>
            <person name="Martens C."/>
            <person name="Maumus F."/>
            <person name="Otillar R.P."/>
            <person name="Rayko E."/>
            <person name="Salamov A."/>
            <person name="Vandepoele K."/>
            <person name="Beszteri B."/>
            <person name="Gruber A."/>
            <person name="Heijde M."/>
            <person name="Katinka M."/>
            <person name="Mock T."/>
            <person name="Valentin K."/>
            <person name="Verret F."/>
            <person name="Berges J.A."/>
            <person name="Brownlee C."/>
            <person name="Cadoret J.P."/>
            <person name="Chiovitti A."/>
            <person name="Choi C.J."/>
            <person name="Coesel S."/>
            <person name="De Martino A."/>
            <person name="Detter J.C."/>
            <person name="Durkin C."/>
            <person name="Falciatore A."/>
            <person name="Fournet J."/>
            <person name="Haruta M."/>
            <person name="Huysman M.J."/>
            <person name="Jenkins B.D."/>
            <person name="Jiroutova K."/>
            <person name="Jorgensen R.E."/>
            <person name="Joubert Y."/>
            <person name="Kaplan A."/>
            <person name="Kroger N."/>
            <person name="Kroth P.G."/>
            <person name="La Roche J."/>
            <person name="Lindquist E."/>
            <person name="Lommer M."/>
            <person name="Martin-Jezequel V."/>
            <person name="Lopez P.J."/>
            <person name="Lucas S."/>
            <person name="Mangogna M."/>
            <person name="McGinnis K."/>
            <person name="Medlin L.K."/>
            <person name="Montsant A."/>
            <person name="Oudot-Le Secq M.P."/>
            <person name="Napoli C."/>
            <person name="Obornik M."/>
            <person name="Parker M.S."/>
            <person name="Petit J.L."/>
            <person name="Porcel B.M."/>
            <person name="Poulsen N."/>
            <person name="Robison M."/>
            <person name="Rychlewski L."/>
            <person name="Rynearson T.A."/>
            <person name="Schmutz J."/>
            <person name="Shapiro H."/>
            <person name="Siaut M."/>
            <person name="Stanley M."/>
            <person name="Sussman M.R."/>
            <person name="Taylor A.R."/>
            <person name="Vardi A."/>
            <person name="von Dassow P."/>
            <person name="Vyverman W."/>
            <person name="Willis A."/>
            <person name="Wyrwicz L.S."/>
            <person name="Rokhsar D.S."/>
            <person name="Weissenbach J."/>
            <person name="Armbrust E.V."/>
            <person name="Green B.R."/>
            <person name="Van de Peer Y."/>
            <person name="Grigoriev I.V."/>
        </authorList>
    </citation>
    <scope>NUCLEOTIDE SEQUENCE [LARGE SCALE GENOMIC DNA]</scope>
    <source>
        <strain evidence="3 4">CCMP1335</strain>
    </source>
</reference>
<dbReference type="GeneID" id="7450906"/>